<dbReference type="Pfam" id="PF19443">
    <property type="entry name" value="DAHL"/>
    <property type="match status" value="1"/>
</dbReference>
<dbReference type="InterPro" id="IPR043128">
    <property type="entry name" value="Rev_trsase/Diguanyl_cyclase"/>
</dbReference>
<gene>
    <name evidence="7" type="ORF">CEX98_13825</name>
</gene>
<dbReference type="InterPro" id="IPR052155">
    <property type="entry name" value="Biofilm_reg_signaling"/>
</dbReference>
<keyword evidence="2" id="KW-0812">Transmembrane</keyword>
<dbReference type="InterPro" id="IPR001610">
    <property type="entry name" value="PAC"/>
</dbReference>
<protein>
    <submittedName>
        <fullName evidence="7">GGDEF domain-containing protein</fullName>
    </submittedName>
</protein>
<dbReference type="SMART" id="SM00267">
    <property type="entry name" value="GGDEF"/>
    <property type="match status" value="1"/>
</dbReference>
<dbReference type="NCBIfam" id="TIGR00254">
    <property type="entry name" value="GGDEF"/>
    <property type="match status" value="1"/>
</dbReference>
<dbReference type="EMBL" id="NKHF01000062">
    <property type="protein sequence ID" value="PCK31134.1"/>
    <property type="molecule type" value="Genomic_DNA"/>
</dbReference>
<dbReference type="Pfam" id="PF00990">
    <property type="entry name" value="GGDEF"/>
    <property type="match status" value="1"/>
</dbReference>
<feature type="domain" description="GGDEF" evidence="6">
    <location>
        <begin position="644"/>
        <end position="777"/>
    </location>
</feature>
<dbReference type="InterPro" id="IPR000160">
    <property type="entry name" value="GGDEF_dom"/>
</dbReference>
<dbReference type="Gene3D" id="3.30.450.20">
    <property type="entry name" value="PAS domain"/>
    <property type="match status" value="2"/>
</dbReference>
<feature type="domain" description="PAC" evidence="4">
    <location>
        <begin position="560"/>
        <end position="612"/>
    </location>
</feature>
<evidence type="ECO:0000256" key="2">
    <source>
        <dbReference type="SAM" id="Phobius"/>
    </source>
</evidence>
<feature type="domain" description="PAC" evidence="4">
    <location>
        <begin position="438"/>
        <end position="490"/>
    </location>
</feature>
<evidence type="ECO:0000313" key="7">
    <source>
        <dbReference type="EMBL" id="PCK31134.1"/>
    </source>
</evidence>
<dbReference type="AlphaFoldDB" id="A0A2A5JNS8"/>
<dbReference type="SMART" id="SM00091">
    <property type="entry name" value="PAS"/>
    <property type="match status" value="3"/>
</dbReference>
<dbReference type="SMART" id="SM00052">
    <property type="entry name" value="EAL"/>
    <property type="match status" value="1"/>
</dbReference>
<keyword evidence="2" id="KW-1133">Transmembrane helix</keyword>
<dbReference type="NCBIfam" id="TIGR00229">
    <property type="entry name" value="sensory_box"/>
    <property type="match status" value="2"/>
</dbReference>
<feature type="domain" description="PAS" evidence="3">
    <location>
        <begin position="487"/>
        <end position="532"/>
    </location>
</feature>
<dbReference type="Proteomes" id="UP000228621">
    <property type="component" value="Unassembled WGS sequence"/>
</dbReference>
<dbReference type="SUPFAM" id="SSF55073">
    <property type="entry name" value="Nucleotide cyclase"/>
    <property type="match status" value="1"/>
</dbReference>
<dbReference type="CDD" id="cd01949">
    <property type="entry name" value="GGDEF"/>
    <property type="match status" value="1"/>
</dbReference>
<organism evidence="7 8">
    <name type="scientific">Pseudoalteromonas piscicida</name>
    <dbReference type="NCBI Taxonomy" id="43662"/>
    <lineage>
        <taxon>Bacteria</taxon>
        <taxon>Pseudomonadati</taxon>
        <taxon>Pseudomonadota</taxon>
        <taxon>Gammaproteobacteria</taxon>
        <taxon>Alteromonadales</taxon>
        <taxon>Pseudoalteromonadaceae</taxon>
        <taxon>Pseudoalteromonas</taxon>
    </lineage>
</organism>
<dbReference type="InterPro" id="IPR000700">
    <property type="entry name" value="PAS-assoc_C"/>
</dbReference>
<evidence type="ECO:0000259" key="3">
    <source>
        <dbReference type="PROSITE" id="PS50112"/>
    </source>
</evidence>
<dbReference type="CDD" id="cd00130">
    <property type="entry name" value="PAS"/>
    <property type="match status" value="2"/>
</dbReference>
<dbReference type="PROSITE" id="PS50883">
    <property type="entry name" value="EAL"/>
    <property type="match status" value="1"/>
</dbReference>
<feature type="domain" description="EAL" evidence="5">
    <location>
        <begin position="786"/>
        <end position="1040"/>
    </location>
</feature>
<dbReference type="PROSITE" id="PS50113">
    <property type="entry name" value="PAC"/>
    <property type="match status" value="2"/>
</dbReference>
<comment type="cofactor">
    <cofactor evidence="1">
        <name>Mg(2+)</name>
        <dbReference type="ChEBI" id="CHEBI:18420"/>
    </cofactor>
</comment>
<dbReference type="Pfam" id="PF13426">
    <property type="entry name" value="PAS_9"/>
    <property type="match status" value="2"/>
</dbReference>
<dbReference type="PANTHER" id="PTHR44757:SF2">
    <property type="entry name" value="BIOFILM ARCHITECTURE MAINTENANCE PROTEIN MBAA"/>
    <property type="match status" value="1"/>
</dbReference>
<evidence type="ECO:0000259" key="5">
    <source>
        <dbReference type="PROSITE" id="PS50883"/>
    </source>
</evidence>
<feature type="transmembrane region" description="Helical" evidence="2">
    <location>
        <begin position="6"/>
        <end position="25"/>
    </location>
</feature>
<dbReference type="GO" id="GO:0003824">
    <property type="term" value="F:catalytic activity"/>
    <property type="evidence" value="ECO:0007669"/>
    <property type="project" value="UniProtKB-ARBA"/>
</dbReference>
<proteinExistence type="predicted"/>
<accession>A0A2A5JNS8</accession>
<dbReference type="InterPro" id="IPR035919">
    <property type="entry name" value="EAL_sf"/>
</dbReference>
<name>A0A2A5JNS8_PSEO7</name>
<dbReference type="InterPro" id="IPR029787">
    <property type="entry name" value="Nucleotide_cyclase"/>
</dbReference>
<dbReference type="FunFam" id="3.30.70.270:FF:000001">
    <property type="entry name" value="Diguanylate cyclase domain protein"/>
    <property type="match status" value="1"/>
</dbReference>
<dbReference type="InterPro" id="IPR000014">
    <property type="entry name" value="PAS"/>
</dbReference>
<feature type="domain" description="PAS" evidence="3">
    <location>
        <begin position="366"/>
        <end position="412"/>
    </location>
</feature>
<evidence type="ECO:0000256" key="1">
    <source>
        <dbReference type="ARBA" id="ARBA00001946"/>
    </source>
</evidence>
<dbReference type="Gene3D" id="3.30.70.270">
    <property type="match status" value="1"/>
</dbReference>
<dbReference type="PANTHER" id="PTHR44757">
    <property type="entry name" value="DIGUANYLATE CYCLASE DGCP"/>
    <property type="match status" value="1"/>
</dbReference>
<dbReference type="InterPro" id="IPR001633">
    <property type="entry name" value="EAL_dom"/>
</dbReference>
<evidence type="ECO:0000259" key="4">
    <source>
        <dbReference type="PROSITE" id="PS50113"/>
    </source>
</evidence>
<comment type="caution">
    <text evidence="7">The sequence shown here is derived from an EMBL/GenBank/DDBJ whole genome shotgun (WGS) entry which is preliminary data.</text>
</comment>
<dbReference type="SUPFAM" id="SSF55785">
    <property type="entry name" value="PYP-like sensor domain (PAS domain)"/>
    <property type="match status" value="2"/>
</dbReference>
<dbReference type="CDD" id="cd01948">
    <property type="entry name" value="EAL"/>
    <property type="match status" value="1"/>
</dbReference>
<dbReference type="Pfam" id="PF00563">
    <property type="entry name" value="EAL"/>
    <property type="match status" value="1"/>
</dbReference>
<dbReference type="InterPro" id="IPR045812">
    <property type="entry name" value="DAHL"/>
</dbReference>
<sequence>MKNKAFIGVQAILLCAPIALFAYFYSQQEINSQAHQARVALLIEAKSVDAKLDAAVLQMLSAQLNQYDELAELAHAIDALNTTQREALFAQTAPEIQQQFIAYRQLLSEKVLQVESIKTAAASIKNSLLYLPELVKELEQADPELALQTNRALANLMLGQLYEFAFQPIDNRSPMNELEQLIYQHFNVAVTNSVELKQAKQRFLSLPSNQAFSELYGTYNRYHSHTIEQAKQQHELLLILAIVLFLLLVIFANRLYAAKNKILSTSQTLSDAVARLTEGFALFSRSGNLLLCNSAWREHFAIENQEAMPRKLEHWQQQFGEVFNAGANLHQTDSGAWLQVKQTKTHNDGQVFVSVNVSLFKQAEEELRKWGHAIEQSPSSIVITDPRARIEYVNPKFEQVTGYSLEEIKGKTPKVLGSKHNFTDYKALWQTINQGEVWRGEFFNRRKSGDYYWEYASISPIKNQQGEIINFIAIKEDITAQKSASAQLKTAAAVFNATQEGIMTTNAKLEITAVNPAFTKITGYEEHEVLGQRPTILSSGKHDKHFYEQMWSTLNSQGQWASEIWNKRKDGSLYPEWLAISVVHDDKGLVQQYVAILSDMTERKAQEEQIEYQAYYDVLTGLPNRTLLLERIEQDIKRMSRSHHQSAVLFIDLDRFKRVNDTMGHEAGDVLLVSVAQRLNELLRKSDTLSRFGGDEFVLLLSQITHPDHAAQVADKIVKALSEPFVINGFEVFTGASIGIAILPSDAKDQKELLRLADLAMYKAKEAGRNQYHFFAQEMQLQVNRRVELEQHLRAALEHKRLTVHYQPIVDIVTGKLYGVEALMRWPTDFGKYISPAEFIPVAEESGLIAPLGEWLLGQACSDIRRLNKALGMNCYLTVNVSSQQYRLGFNATTIKKIMQQSGFHPENLTLEITESILLEDDKAVTSWLQSLRATGVNLAIDDFGTGYSSLSYLKRFPINILKIDRGFIQDIDQSQDAVVLVNAILSMAESLSLKVIAEGVEQQGQLERLQGLGCQYVQGYFYAKPMAIEGLIEWVEQFAIVSERGSHKLWLD</sequence>
<feature type="transmembrane region" description="Helical" evidence="2">
    <location>
        <begin position="236"/>
        <end position="256"/>
    </location>
</feature>
<evidence type="ECO:0000313" key="8">
    <source>
        <dbReference type="Proteomes" id="UP000228621"/>
    </source>
</evidence>
<dbReference type="RefSeq" id="WP_099642651.1">
    <property type="nucleotide sequence ID" value="NZ_NKHF01000062.1"/>
</dbReference>
<keyword evidence="2" id="KW-0472">Membrane</keyword>
<reference evidence="8" key="1">
    <citation type="journal article" date="2019" name="Genome Announc.">
        <title>Draft Genome Sequence of Pseudoalteromonas piscicida Strain 36Y ROTHPW, an Hypersaline Seawater Isolate from the South Coast of Sonora, Mexico.</title>
        <authorList>
            <person name="Sanchez-Diaz R."/>
            <person name="Molina-Garza Z.J."/>
            <person name="Cruz-Suarez L.E."/>
            <person name="Selvin J."/>
            <person name="Kiran G.S."/>
            <person name="Ibarra-Gamez J.C."/>
            <person name="Gomez-Gil B."/>
            <person name="Galaviz-Silva L."/>
        </authorList>
    </citation>
    <scope>NUCLEOTIDE SEQUENCE [LARGE SCALE GENOMIC DNA]</scope>
    <source>
        <strain evidence="8">36Y_RITHPW</strain>
    </source>
</reference>
<dbReference type="SUPFAM" id="SSF141868">
    <property type="entry name" value="EAL domain-like"/>
    <property type="match status" value="1"/>
</dbReference>
<keyword evidence="8" id="KW-1185">Reference proteome</keyword>
<evidence type="ECO:0000259" key="6">
    <source>
        <dbReference type="PROSITE" id="PS50887"/>
    </source>
</evidence>
<dbReference type="OrthoDB" id="9799509at2"/>
<dbReference type="InterPro" id="IPR035965">
    <property type="entry name" value="PAS-like_dom_sf"/>
</dbReference>
<dbReference type="SMART" id="SM00086">
    <property type="entry name" value="PAC"/>
    <property type="match status" value="2"/>
</dbReference>
<dbReference type="PROSITE" id="PS50887">
    <property type="entry name" value="GGDEF"/>
    <property type="match status" value="1"/>
</dbReference>
<dbReference type="Gene3D" id="3.20.20.450">
    <property type="entry name" value="EAL domain"/>
    <property type="match status" value="1"/>
</dbReference>
<dbReference type="PROSITE" id="PS50112">
    <property type="entry name" value="PAS"/>
    <property type="match status" value="2"/>
</dbReference>